<dbReference type="OrthoDB" id="9816120at2"/>
<dbReference type="Pfam" id="PF13517">
    <property type="entry name" value="FG-GAP_3"/>
    <property type="match status" value="7"/>
</dbReference>
<dbReference type="PROSITE" id="PS51257">
    <property type="entry name" value="PROKAR_LIPOPROTEIN"/>
    <property type="match status" value="1"/>
</dbReference>
<dbReference type="Proteomes" id="UP000271339">
    <property type="component" value="Unassembled WGS sequence"/>
</dbReference>
<dbReference type="SUPFAM" id="SSF69318">
    <property type="entry name" value="Integrin alpha N-terminal domain"/>
    <property type="match status" value="3"/>
</dbReference>
<dbReference type="InterPro" id="IPR013517">
    <property type="entry name" value="FG-GAP"/>
</dbReference>
<name>A0A3L9Z3N6_9FLAO</name>
<evidence type="ECO:0000313" key="3">
    <source>
        <dbReference type="EMBL" id="RMA64938.1"/>
    </source>
</evidence>
<proteinExistence type="predicted"/>
<keyword evidence="4" id="KW-1185">Reference proteome</keyword>
<reference evidence="3 4" key="1">
    <citation type="submission" date="2018-10" db="EMBL/GenBank/DDBJ databases">
        <title>Genomic Encyclopedia of Archaeal and Bacterial Type Strains, Phase II (KMG-II): from individual species to whole genera.</title>
        <authorList>
            <person name="Goeker M."/>
        </authorList>
    </citation>
    <scope>NUCLEOTIDE SEQUENCE [LARGE SCALE GENOMIC DNA]</scope>
    <source>
        <strain evidence="3 4">DSM 23424</strain>
    </source>
</reference>
<dbReference type="Pfam" id="PF07593">
    <property type="entry name" value="UnbV_ASPIC"/>
    <property type="match status" value="1"/>
</dbReference>
<dbReference type="AlphaFoldDB" id="A0A3L9Z3N6"/>
<dbReference type="PANTHER" id="PTHR16026">
    <property type="entry name" value="CARTILAGE ACIDIC PROTEIN 1"/>
    <property type="match status" value="1"/>
</dbReference>
<protein>
    <submittedName>
        <fullName evidence="3">VCBS repeat protein</fullName>
    </submittedName>
</protein>
<dbReference type="InterPro" id="IPR011519">
    <property type="entry name" value="UnbV_ASPIC"/>
</dbReference>
<dbReference type="RefSeq" id="WP_121907350.1">
    <property type="nucleotide sequence ID" value="NZ_REFC01000012.1"/>
</dbReference>
<comment type="caution">
    <text evidence="3">The sequence shown here is derived from an EMBL/GenBank/DDBJ whole genome shotgun (WGS) entry which is preliminary data.</text>
</comment>
<dbReference type="Gene3D" id="2.130.10.130">
    <property type="entry name" value="Integrin alpha, N-terminal"/>
    <property type="match status" value="3"/>
</dbReference>
<evidence type="ECO:0000313" key="4">
    <source>
        <dbReference type="Proteomes" id="UP000271339"/>
    </source>
</evidence>
<feature type="domain" description="ASPIC/UnbV" evidence="2">
    <location>
        <begin position="526"/>
        <end position="591"/>
    </location>
</feature>
<evidence type="ECO:0000259" key="2">
    <source>
        <dbReference type="Pfam" id="PF07593"/>
    </source>
</evidence>
<keyword evidence="1" id="KW-0732">Signal</keyword>
<organism evidence="3 4">
    <name type="scientific">Ulvibacter antarcticus</name>
    <dbReference type="NCBI Taxonomy" id="442714"/>
    <lineage>
        <taxon>Bacteria</taxon>
        <taxon>Pseudomonadati</taxon>
        <taxon>Bacteroidota</taxon>
        <taxon>Flavobacteriia</taxon>
        <taxon>Flavobacteriales</taxon>
        <taxon>Flavobacteriaceae</taxon>
        <taxon>Ulvibacter</taxon>
    </lineage>
</organism>
<dbReference type="InterPro" id="IPR028994">
    <property type="entry name" value="Integrin_alpha_N"/>
</dbReference>
<accession>A0A3L9Z3N6</accession>
<dbReference type="PANTHER" id="PTHR16026:SF0">
    <property type="entry name" value="CARTILAGE ACIDIC PROTEIN 1"/>
    <property type="match status" value="1"/>
</dbReference>
<sequence>MRTIVCFLLGVLFFSCNTGKENTPEISLENKEFAGLLFQPRPAEETNLHFTNTVVETDSENYQSYFFIYNGSGVAVGDINNDGLADIYFAGNSADDKLFLNKGSLKFEDISVSSGIDAFKGWSTGVSMVDVNADGWLDIYVCRAGPSQDIALRTNRLYINNQNGTFSEKAKEFGLQSTAYSAQIAFFDYDLDGDLDAYLLNHPPKLIVSSLQEHIKNVRSGKSTTDVFYENVDGVFIDKSKESNLQNFGYRHGIAIGDINKDGYPDLYISSDSDDPDYLCINQGNKTFRNEIDSAFRHTSFNSMGNEMIDINNDDLLDIFVLDMAPSDHFRSKAYMQSMNVVRYNNLVKFGFHHQYMFNSLQLNNGNNTFSELGQFAGVAKTDWSWAPLFFDMDHDGYKDLFVTNGIKENFLYRDINVDARSKYGKGFSMDLKQLLEIVPSDISENVFYKNKDGVSFENKSGKWSSPSLHNSNGVATADFDNDGDLDFVINNMESSAVLYESLAVNEGVGNSIKIKLEGKSPNTQAIGAKIKLITKKQTQSHELYTTRGYLSSVDTPVVFGIGNEEKATIEVTWPDGKKSILNEIPANKEYILNYESGITANQTKNEAPPLTSRSKDNFGLTFVHREDSFDDYYEQILLPHSQSNIGPTISKGDVNGDGLEDIFIGGAAGQEAAMYLQNRDGNFIYKKGDWILHKEGEDTGSIFFDYDGDEDLDLYVVSGGAHLKEGHENYQDCLYQNDGKGNFKKMQDVLPDFRISGQSVAATDIDNDGDIDLFVGGRLIPNGYPKAPKSYLLINENSKFKLKELQVNSMVAAALFSDYDSDGDQDLIMVGEWSRIEIFNNNNGDFSRAEIPNLAATRGLWFGLAENDIDNDGDSDYFVGNLGLNAKFKADQSHEFHIYGNDFDENGTYDIVLSSNYHGKLVPSRGRECSSQQMPFIKDKFTDYKSFANASLEDIYGEKLLQGLHYQADMLSSVFLLNDGKGNFTISELPWQAQLSPIQDFAFLDINGDGKDEIISVGNLYNVEVETQRYDASEGAIFSFENGALVNLNAMDTGFYTTGDARKVIILESKGKKLLIVANNNGALDIFEVAKKKPTALSSL</sequence>
<gene>
    <name evidence="3" type="ORF">BXY75_1823</name>
</gene>
<dbReference type="EMBL" id="REFC01000012">
    <property type="protein sequence ID" value="RMA64938.1"/>
    <property type="molecule type" value="Genomic_DNA"/>
</dbReference>
<dbReference type="InterPro" id="IPR027039">
    <property type="entry name" value="Crtac1"/>
</dbReference>
<evidence type="ECO:0000256" key="1">
    <source>
        <dbReference type="ARBA" id="ARBA00022729"/>
    </source>
</evidence>